<feature type="non-terminal residue" evidence="2">
    <location>
        <position position="1"/>
    </location>
</feature>
<proteinExistence type="predicted"/>
<name>A0A0B6YGP8_9EUPU</name>
<feature type="non-terminal residue" evidence="2">
    <location>
        <position position="155"/>
    </location>
</feature>
<reference evidence="2" key="1">
    <citation type="submission" date="2014-12" db="EMBL/GenBank/DDBJ databases">
        <title>Insight into the proteome of Arion vulgaris.</title>
        <authorList>
            <person name="Aradska J."/>
            <person name="Bulat T."/>
            <person name="Smidak R."/>
            <person name="Sarate P."/>
            <person name="Gangsoo J."/>
            <person name="Sialana F."/>
            <person name="Bilban M."/>
            <person name="Lubec G."/>
        </authorList>
    </citation>
    <scope>NUCLEOTIDE SEQUENCE</scope>
    <source>
        <tissue evidence="2">Skin</tissue>
    </source>
</reference>
<evidence type="ECO:0000313" key="2">
    <source>
        <dbReference type="EMBL" id="CEK55413.1"/>
    </source>
</evidence>
<feature type="compositionally biased region" description="Low complexity" evidence="1">
    <location>
        <begin position="1"/>
        <end position="29"/>
    </location>
</feature>
<gene>
    <name evidence="2" type="primary">ORF25150</name>
</gene>
<evidence type="ECO:0000256" key="1">
    <source>
        <dbReference type="SAM" id="MobiDB-lite"/>
    </source>
</evidence>
<feature type="region of interest" description="Disordered" evidence="1">
    <location>
        <begin position="1"/>
        <end position="31"/>
    </location>
</feature>
<protein>
    <submittedName>
        <fullName evidence="2">Uncharacterized protein</fullName>
    </submittedName>
</protein>
<sequence length="155" mass="17061">ESSSLSSLRLNLSSTETISSPESTSSPEIHYSLGKIRMSSGEGFTTSTPSRTRRQTFCGISYLSRRNFSRDSNLEDLEDAHSFSSSDLSPGSTISSFGLDRFHGTDELNYDVSSDGRLRETTGFSDDAEVRVSSEQLFATPINRQLRIVTSVDRA</sequence>
<dbReference type="AlphaFoldDB" id="A0A0B6YGP8"/>
<dbReference type="EMBL" id="HACG01008548">
    <property type="protein sequence ID" value="CEK55413.1"/>
    <property type="molecule type" value="Transcribed_RNA"/>
</dbReference>
<accession>A0A0B6YGP8</accession>
<organism evidence="2">
    <name type="scientific">Arion vulgaris</name>
    <dbReference type="NCBI Taxonomy" id="1028688"/>
    <lineage>
        <taxon>Eukaryota</taxon>
        <taxon>Metazoa</taxon>
        <taxon>Spiralia</taxon>
        <taxon>Lophotrochozoa</taxon>
        <taxon>Mollusca</taxon>
        <taxon>Gastropoda</taxon>
        <taxon>Heterobranchia</taxon>
        <taxon>Euthyneura</taxon>
        <taxon>Panpulmonata</taxon>
        <taxon>Eupulmonata</taxon>
        <taxon>Stylommatophora</taxon>
        <taxon>Helicina</taxon>
        <taxon>Arionoidea</taxon>
        <taxon>Arionidae</taxon>
        <taxon>Arion</taxon>
    </lineage>
</organism>